<dbReference type="AlphaFoldDB" id="A0A0F5JJY3"/>
<gene>
    <name evidence="1" type="ORF">HMPREF1535_01204</name>
</gene>
<proteinExistence type="predicted"/>
<accession>A0A0F5JJY3</accession>
<comment type="caution">
    <text evidence="1">The sequence shown here is derived from an EMBL/GenBank/DDBJ whole genome shotgun (WGS) entry which is preliminary data.</text>
</comment>
<evidence type="ECO:0000313" key="2">
    <source>
        <dbReference type="Proteomes" id="UP000033047"/>
    </source>
</evidence>
<evidence type="ECO:0000313" key="1">
    <source>
        <dbReference type="EMBL" id="KKB57757.1"/>
    </source>
</evidence>
<sequence>MINSENNIGIIITFYSPILIYKQFMKDHFISLSDAFCRKNMLENIQFGVQKHTNYLKFKYF</sequence>
<dbReference type="EMBL" id="AQHV01000008">
    <property type="protein sequence ID" value="KKB57757.1"/>
    <property type="molecule type" value="Genomic_DNA"/>
</dbReference>
<dbReference type="PATRIC" id="fig|927665.4.peg.1229"/>
<organism evidence="1 2">
    <name type="scientific">Parabacteroides goldsteinii DSM 19448 = WAL 12034</name>
    <dbReference type="NCBI Taxonomy" id="927665"/>
    <lineage>
        <taxon>Bacteria</taxon>
        <taxon>Pseudomonadati</taxon>
        <taxon>Bacteroidota</taxon>
        <taxon>Bacteroidia</taxon>
        <taxon>Bacteroidales</taxon>
        <taxon>Tannerellaceae</taxon>
        <taxon>Parabacteroides</taxon>
    </lineage>
</organism>
<reference evidence="1 2" key="1">
    <citation type="submission" date="2013-04" db="EMBL/GenBank/DDBJ databases">
        <title>The Genome Sequence of Parabacteroides goldsteinii DSM 19448.</title>
        <authorList>
            <consortium name="The Broad Institute Genomics Platform"/>
            <person name="Earl A."/>
            <person name="Ward D."/>
            <person name="Feldgarden M."/>
            <person name="Gevers D."/>
            <person name="Martens E."/>
            <person name="Sakamoto M."/>
            <person name="Benno Y."/>
            <person name="Song Y."/>
            <person name="Liu C."/>
            <person name="Lee J."/>
            <person name="Bolanos M."/>
            <person name="Vaisanen M.L."/>
            <person name="Finegold S.M."/>
            <person name="Walker B."/>
            <person name="Young S."/>
            <person name="Zeng Q."/>
            <person name="Gargeya S."/>
            <person name="Fitzgerald M."/>
            <person name="Haas B."/>
            <person name="Abouelleil A."/>
            <person name="Allen A.W."/>
            <person name="Alvarado L."/>
            <person name="Arachchi H.M."/>
            <person name="Berlin A.M."/>
            <person name="Chapman S.B."/>
            <person name="Gainer-Dewar J."/>
            <person name="Goldberg J."/>
            <person name="Griggs A."/>
            <person name="Gujja S."/>
            <person name="Hansen M."/>
            <person name="Howarth C."/>
            <person name="Imamovic A."/>
            <person name="Ireland A."/>
            <person name="Larimer J."/>
            <person name="McCowan C."/>
            <person name="Murphy C."/>
            <person name="Pearson M."/>
            <person name="Poon T.W."/>
            <person name="Priest M."/>
            <person name="Roberts A."/>
            <person name="Saif S."/>
            <person name="Shea T."/>
            <person name="Sisk P."/>
            <person name="Sykes S."/>
            <person name="Wortman J."/>
            <person name="Nusbaum C."/>
            <person name="Birren B."/>
        </authorList>
    </citation>
    <scope>NUCLEOTIDE SEQUENCE [LARGE SCALE GENOMIC DNA]</scope>
    <source>
        <strain evidence="1 2">DSM 19448</strain>
    </source>
</reference>
<name>A0A0F5JJY3_9BACT</name>
<dbReference type="HOGENOM" id="CLU_2918490_0_0_10"/>
<protein>
    <submittedName>
        <fullName evidence="1">Uncharacterized protein</fullName>
    </submittedName>
</protein>
<dbReference type="Proteomes" id="UP000033047">
    <property type="component" value="Unassembled WGS sequence"/>
</dbReference>